<dbReference type="PANTHER" id="PTHR12131">
    <property type="entry name" value="ATP-DEPENDENT RNA AND DNA HELICASE"/>
    <property type="match status" value="1"/>
</dbReference>
<dbReference type="Pfam" id="PF00271">
    <property type="entry name" value="Helicase_C"/>
    <property type="match status" value="1"/>
</dbReference>
<dbReference type="FunFam" id="3.40.50.300:FF:000190">
    <property type="entry name" value="ATP-dependent RNA helicase"/>
    <property type="match status" value="1"/>
</dbReference>
<evidence type="ECO:0000259" key="9">
    <source>
        <dbReference type="PROSITE" id="PS51194"/>
    </source>
</evidence>
<keyword evidence="5" id="KW-0067">ATP-binding</keyword>
<evidence type="ECO:0000256" key="3">
    <source>
        <dbReference type="ARBA" id="ARBA00022801"/>
    </source>
</evidence>
<dbReference type="PROSITE" id="PS51192">
    <property type="entry name" value="HELICASE_ATP_BIND_1"/>
    <property type="match status" value="1"/>
</dbReference>
<dbReference type="InterPro" id="IPR012961">
    <property type="entry name" value="Ski2/MTR4_C"/>
</dbReference>
<dbReference type="OrthoDB" id="3229913at2"/>
<dbReference type="GO" id="GO:0005524">
    <property type="term" value="F:ATP binding"/>
    <property type="evidence" value="ECO:0007669"/>
    <property type="project" value="UniProtKB-KW"/>
</dbReference>
<feature type="region of interest" description="Disordered" evidence="7">
    <location>
        <begin position="277"/>
        <end position="296"/>
    </location>
</feature>
<sequence length="959" mass="106044">MDHQHNTRDPRSSALSAEEMSPAEAYSAARRRAQEQASALYGFQELYDFPLDPFQIEACEALEAGSGVLVAAPTGSGKTIVGEFAVHLALQSGRKCFYTTPIKALSNQKYADLVKRYGAAKVGLLTGDNSVNGDAPVVVMTTEVLRNMLYAGSQALDGLGYVVMDEVHYLADRFRGAVWEEVIIHLPESVTLVSLSATVSNAEEFGDWLDTVRGGTKVIVSEHRPVPLWQHVMAGNRMYDLFSNPDVDGRPKGNQKNPAKAVNPELVRLARSEGDRNPRFAGRGRGRTMPNGRPNRIWTPGRVDVIDRLDAEGLLPAITFIFSRAGCEAAVQQVLGSGLRLNSEQERRQVRTIVEERCAAIPDEDLHVLGYFEWLDALERGVAAHHAGMLPRFKEVVEELFLQGLVKAVFATETLALGINMPARSVVLEKLVKWNGESHADITPGEYTQLTGRAGRRGIDVEGHAVVLWQRGINPEALAGLAGTRTYPLRSSFKPSYNMAVNLVAQFGRHRSRELLETSFAQFQADRSVVGIARQVQRNEEGLAGYEEAMTCHLGDFDEYMSLRRQLKDRENELAREGSSQRRAAAVESVEALKPGDVIHVPTGRFAGLALVLDPGLPPVTRSRAGLRGPRTHPDYDDGPRPVVLTAERQVKRLAMIDFPHPVVAIERLRIPKSFNPRSPQSRRDLASTLRTKAGHLEPERFRKGRAAAADDPEISRLRTELRAHPCHGCNEREDHARWAERYHRLHRDTEVLERKMRSRTHTIARTFDRVCALLTDLGYLSGDTVTADGKRLGRLYGELDLLASECIREGVWKGLAAAELAACASALVYESRQADDAGAPRVPEGNAKEALGRMVRIWGHLDALEEQHRINTAEGVGQREPDLGFAWAAYRWALGHSLDQVLRDAEMPAGDFVRWTKQLIDVLGQIQDAAGEDVELRATARKAVDGLRRGIIAYSSVG</sequence>
<comment type="caution">
    <text evidence="10">The sequence shown here is derived from an EMBL/GenBank/DDBJ whole genome shotgun (WGS) entry which is preliminary data.</text>
</comment>
<dbReference type="CDD" id="cd18795">
    <property type="entry name" value="SF2_C_Ski2"/>
    <property type="match status" value="1"/>
</dbReference>
<evidence type="ECO:0000256" key="5">
    <source>
        <dbReference type="ARBA" id="ARBA00022840"/>
    </source>
</evidence>
<evidence type="ECO:0000256" key="4">
    <source>
        <dbReference type="ARBA" id="ARBA00022806"/>
    </source>
</evidence>
<dbReference type="SUPFAM" id="SSF52540">
    <property type="entry name" value="P-loop containing nucleoside triphosphate hydrolases"/>
    <property type="match status" value="1"/>
</dbReference>
<dbReference type="InterPro" id="IPR001650">
    <property type="entry name" value="Helicase_C-like"/>
</dbReference>
<keyword evidence="11" id="KW-1185">Reference proteome</keyword>
<dbReference type="InterPro" id="IPR050699">
    <property type="entry name" value="RNA-DNA_Helicase"/>
</dbReference>
<feature type="domain" description="Helicase C-terminal" evidence="9">
    <location>
        <begin position="304"/>
        <end position="505"/>
    </location>
</feature>
<keyword evidence="2" id="KW-0547">Nucleotide-binding</keyword>
<dbReference type="Proteomes" id="UP000319103">
    <property type="component" value="Unassembled WGS sequence"/>
</dbReference>
<feature type="domain" description="Helicase ATP-binding" evidence="8">
    <location>
        <begin position="59"/>
        <end position="217"/>
    </location>
</feature>
<accession>A0A540WB55</accession>
<feature type="compositionally biased region" description="Basic and acidic residues" evidence="7">
    <location>
        <begin position="1"/>
        <end position="11"/>
    </location>
</feature>
<dbReference type="InterPro" id="IPR027417">
    <property type="entry name" value="P-loop_NTPase"/>
</dbReference>
<evidence type="ECO:0000313" key="10">
    <source>
        <dbReference type="EMBL" id="TQF06270.1"/>
    </source>
</evidence>
<dbReference type="InterPro" id="IPR058621">
    <property type="entry name" value="SH3_HelY"/>
</dbReference>
<evidence type="ECO:0000259" key="8">
    <source>
        <dbReference type="PROSITE" id="PS51192"/>
    </source>
</evidence>
<dbReference type="SMART" id="SM01142">
    <property type="entry name" value="DSHCT"/>
    <property type="match status" value="1"/>
</dbReference>
<dbReference type="Gene3D" id="1.10.3380.30">
    <property type="match status" value="1"/>
</dbReference>
<reference evidence="10 11" key="1">
    <citation type="submission" date="2019-06" db="EMBL/GenBank/DDBJ databases">
        <title>Description of Kitasatospora acidophila sp. nov. isolated from pine grove soil, and reclassification of Streptomyces novaecaesareae to Kitasatospora novaeceasareae comb. nov.</title>
        <authorList>
            <person name="Kim M.J."/>
        </authorList>
    </citation>
    <scope>NUCLEOTIDE SEQUENCE [LARGE SCALE GENOMIC DNA]</scope>
    <source>
        <strain evidence="10 11">MMS16-CNU292</strain>
    </source>
</reference>
<name>A0A540WB55_9ACTN</name>
<dbReference type="Pfam" id="PF26090">
    <property type="entry name" value="SH3_HelY"/>
    <property type="match status" value="1"/>
</dbReference>
<organism evidence="10 11">
    <name type="scientific">Kitasatospora acidiphila</name>
    <dbReference type="NCBI Taxonomy" id="2567942"/>
    <lineage>
        <taxon>Bacteria</taxon>
        <taxon>Bacillati</taxon>
        <taxon>Actinomycetota</taxon>
        <taxon>Actinomycetes</taxon>
        <taxon>Kitasatosporales</taxon>
        <taxon>Streptomycetaceae</taxon>
        <taxon>Kitasatospora</taxon>
    </lineage>
</organism>
<protein>
    <recommendedName>
        <fullName evidence="6">Probable helicase HelY</fullName>
    </recommendedName>
</protein>
<evidence type="ECO:0000256" key="6">
    <source>
        <dbReference type="ARBA" id="ARBA00067911"/>
    </source>
</evidence>
<dbReference type="InterPro" id="IPR014001">
    <property type="entry name" value="Helicase_ATP-bd"/>
</dbReference>
<keyword evidence="4 10" id="KW-0347">Helicase</keyword>
<dbReference type="PROSITE" id="PS51194">
    <property type="entry name" value="HELICASE_CTER"/>
    <property type="match status" value="1"/>
</dbReference>
<comment type="similarity">
    <text evidence="1">Belongs to the helicase family. SKI2 subfamily.</text>
</comment>
<dbReference type="RefSeq" id="WP_141636706.1">
    <property type="nucleotide sequence ID" value="NZ_VIGB01000003.1"/>
</dbReference>
<gene>
    <name evidence="10" type="ORF">E6W39_33715</name>
</gene>
<dbReference type="AlphaFoldDB" id="A0A540WB55"/>
<dbReference type="SMART" id="SM00490">
    <property type="entry name" value="HELICc"/>
    <property type="match status" value="1"/>
</dbReference>
<dbReference type="FunFam" id="1.10.3380.30:FF:000012">
    <property type="entry name" value="Probable helicase HelY"/>
    <property type="match status" value="1"/>
</dbReference>
<dbReference type="Gene3D" id="3.40.50.300">
    <property type="entry name" value="P-loop containing nucleotide triphosphate hydrolases"/>
    <property type="match status" value="2"/>
</dbReference>
<feature type="region of interest" description="Disordered" evidence="7">
    <location>
        <begin position="1"/>
        <end position="20"/>
    </location>
</feature>
<keyword evidence="3" id="KW-0378">Hydrolase</keyword>
<dbReference type="GO" id="GO:0016787">
    <property type="term" value="F:hydrolase activity"/>
    <property type="evidence" value="ECO:0007669"/>
    <property type="project" value="UniProtKB-KW"/>
</dbReference>
<dbReference type="GO" id="GO:0055087">
    <property type="term" value="C:Ski complex"/>
    <property type="evidence" value="ECO:0007669"/>
    <property type="project" value="TreeGrafter"/>
</dbReference>
<proteinExistence type="inferred from homology"/>
<dbReference type="GO" id="GO:0070478">
    <property type="term" value="P:nuclear-transcribed mRNA catabolic process, 3'-5' exonucleolytic nonsense-mediated decay"/>
    <property type="evidence" value="ECO:0007669"/>
    <property type="project" value="TreeGrafter"/>
</dbReference>
<dbReference type="Pfam" id="PF00270">
    <property type="entry name" value="DEAD"/>
    <property type="match status" value="1"/>
</dbReference>
<dbReference type="GO" id="GO:0004386">
    <property type="term" value="F:helicase activity"/>
    <property type="evidence" value="ECO:0007669"/>
    <property type="project" value="UniProtKB-KW"/>
</dbReference>
<dbReference type="PANTHER" id="PTHR12131:SF1">
    <property type="entry name" value="ATP-DEPENDENT RNA HELICASE SUPV3L1, MITOCHONDRIAL-RELATED"/>
    <property type="match status" value="1"/>
</dbReference>
<evidence type="ECO:0000256" key="7">
    <source>
        <dbReference type="SAM" id="MobiDB-lite"/>
    </source>
</evidence>
<dbReference type="InterPro" id="IPR011545">
    <property type="entry name" value="DEAD/DEAH_box_helicase_dom"/>
</dbReference>
<dbReference type="Pfam" id="PF08148">
    <property type="entry name" value="DSHCT"/>
    <property type="match status" value="1"/>
</dbReference>
<evidence type="ECO:0000256" key="1">
    <source>
        <dbReference type="ARBA" id="ARBA00010140"/>
    </source>
</evidence>
<dbReference type="GO" id="GO:0003676">
    <property type="term" value="F:nucleic acid binding"/>
    <property type="evidence" value="ECO:0007669"/>
    <property type="project" value="InterPro"/>
</dbReference>
<dbReference type="EMBL" id="VIGB01000003">
    <property type="protein sequence ID" value="TQF06270.1"/>
    <property type="molecule type" value="Genomic_DNA"/>
</dbReference>
<evidence type="ECO:0000313" key="11">
    <source>
        <dbReference type="Proteomes" id="UP000319103"/>
    </source>
</evidence>
<feature type="region of interest" description="Disordered" evidence="7">
    <location>
        <begin position="622"/>
        <end position="642"/>
    </location>
</feature>
<dbReference type="SMART" id="SM00487">
    <property type="entry name" value="DEXDc"/>
    <property type="match status" value="1"/>
</dbReference>
<dbReference type="FunFam" id="3.40.50.300:FF:000774">
    <property type="entry name" value="ATP-dependent RNA helicase"/>
    <property type="match status" value="1"/>
</dbReference>
<evidence type="ECO:0000256" key="2">
    <source>
        <dbReference type="ARBA" id="ARBA00022741"/>
    </source>
</evidence>